<evidence type="ECO:0000313" key="9">
    <source>
        <dbReference type="EMBL" id="MDI2028248.1"/>
    </source>
</evidence>
<evidence type="ECO:0000256" key="2">
    <source>
        <dbReference type="ARBA" id="ARBA00008640"/>
    </source>
</evidence>
<name>A0ABT6PJS8_9PSEU</name>
<gene>
    <name evidence="9" type="ORF">QFW96_06490</name>
</gene>
<evidence type="ECO:0000259" key="8">
    <source>
        <dbReference type="Pfam" id="PF09335"/>
    </source>
</evidence>
<comment type="similarity">
    <text evidence="2 7">Belongs to the TVP38/TMEM64 family.</text>
</comment>
<keyword evidence="10" id="KW-1185">Reference proteome</keyword>
<organism evidence="9 10">
    <name type="scientific">Saccharopolyspora ipomoeae</name>
    <dbReference type="NCBI Taxonomy" id="3042027"/>
    <lineage>
        <taxon>Bacteria</taxon>
        <taxon>Bacillati</taxon>
        <taxon>Actinomycetota</taxon>
        <taxon>Actinomycetes</taxon>
        <taxon>Pseudonocardiales</taxon>
        <taxon>Pseudonocardiaceae</taxon>
        <taxon>Saccharopolyspora</taxon>
    </lineage>
</organism>
<evidence type="ECO:0000313" key="10">
    <source>
        <dbReference type="Proteomes" id="UP001237595"/>
    </source>
</evidence>
<protein>
    <recommendedName>
        <fullName evidence="7">TVP38/TMEM64 family membrane protein</fullName>
    </recommendedName>
</protein>
<evidence type="ECO:0000256" key="1">
    <source>
        <dbReference type="ARBA" id="ARBA00004651"/>
    </source>
</evidence>
<dbReference type="InterPro" id="IPR015414">
    <property type="entry name" value="TMEM64"/>
</dbReference>
<dbReference type="Proteomes" id="UP001237595">
    <property type="component" value="Unassembled WGS sequence"/>
</dbReference>
<dbReference type="PANTHER" id="PTHR12677">
    <property type="entry name" value="GOLGI APPARATUS MEMBRANE PROTEIN TVP38-RELATED"/>
    <property type="match status" value="1"/>
</dbReference>
<dbReference type="EMBL" id="JASAOF010000002">
    <property type="protein sequence ID" value="MDI2028248.1"/>
    <property type="molecule type" value="Genomic_DNA"/>
</dbReference>
<feature type="transmembrane region" description="Helical" evidence="7">
    <location>
        <begin position="148"/>
        <end position="168"/>
    </location>
</feature>
<comment type="subcellular location">
    <subcellularLocation>
        <location evidence="1 7">Cell membrane</location>
        <topology evidence="1 7">Multi-pass membrane protein</topology>
    </subcellularLocation>
</comment>
<feature type="transmembrane region" description="Helical" evidence="7">
    <location>
        <begin position="39"/>
        <end position="58"/>
    </location>
</feature>
<keyword evidence="6 7" id="KW-0472">Membrane</keyword>
<keyword evidence="4 7" id="KW-0812">Transmembrane</keyword>
<reference evidence="9 10" key="1">
    <citation type="submission" date="2023-04" db="EMBL/GenBank/DDBJ databases">
        <title>Draft genome sequence of Saccharopolyspora sp. TS4A08 isolated from sweet potato rhizospheric soil.</title>
        <authorList>
            <person name="Suksaard P."/>
            <person name="Duangmal K."/>
        </authorList>
    </citation>
    <scope>NUCLEOTIDE SEQUENCE [LARGE SCALE GENOMIC DNA]</scope>
    <source>
        <strain evidence="9 10">TS4A08</strain>
    </source>
</reference>
<keyword evidence="3 7" id="KW-1003">Cell membrane</keyword>
<comment type="caution">
    <text evidence="9">The sequence shown here is derived from an EMBL/GenBank/DDBJ whole genome shotgun (WGS) entry which is preliminary data.</text>
</comment>
<feature type="domain" description="VTT" evidence="8">
    <location>
        <begin position="53"/>
        <end position="170"/>
    </location>
</feature>
<evidence type="ECO:0000256" key="3">
    <source>
        <dbReference type="ARBA" id="ARBA00022475"/>
    </source>
</evidence>
<proteinExistence type="inferred from homology"/>
<dbReference type="RefSeq" id="WP_281454613.1">
    <property type="nucleotide sequence ID" value="NZ_JASAOF010000002.1"/>
</dbReference>
<dbReference type="Pfam" id="PF09335">
    <property type="entry name" value="VTT_dom"/>
    <property type="match status" value="1"/>
</dbReference>
<feature type="transmembrane region" description="Helical" evidence="7">
    <location>
        <begin position="180"/>
        <end position="197"/>
    </location>
</feature>
<sequence length="208" mass="21747">MTPRLWLLVALLVVASGVGLWLVPGSSLLQVEQWRSAPWLFLLFFAFAALAFVPRPALAAVAGMLFTPAIALLVVVAGTVSGAGLAFGIARLLGREAIAPRLRSGRLEALDSLFARRGFTATILCRLLPVVPYGVVNYGAGVTRVRPLPFLAGTAVGTLPANLTYITAGNALTSGTWTPLLWLALAAVALAAATWGARRLVGSGGRQF</sequence>
<keyword evidence="5 7" id="KW-1133">Transmembrane helix</keyword>
<feature type="transmembrane region" description="Helical" evidence="7">
    <location>
        <begin position="70"/>
        <end position="94"/>
    </location>
</feature>
<accession>A0ABT6PJS8</accession>
<feature type="transmembrane region" description="Helical" evidence="7">
    <location>
        <begin position="114"/>
        <end position="136"/>
    </location>
</feature>
<dbReference type="InterPro" id="IPR032816">
    <property type="entry name" value="VTT_dom"/>
</dbReference>
<evidence type="ECO:0000256" key="5">
    <source>
        <dbReference type="ARBA" id="ARBA00022989"/>
    </source>
</evidence>
<dbReference type="PANTHER" id="PTHR12677:SF59">
    <property type="entry name" value="GOLGI APPARATUS MEMBRANE PROTEIN TVP38-RELATED"/>
    <property type="match status" value="1"/>
</dbReference>
<evidence type="ECO:0000256" key="7">
    <source>
        <dbReference type="RuleBase" id="RU366058"/>
    </source>
</evidence>
<evidence type="ECO:0000256" key="4">
    <source>
        <dbReference type="ARBA" id="ARBA00022692"/>
    </source>
</evidence>
<evidence type="ECO:0000256" key="6">
    <source>
        <dbReference type="ARBA" id="ARBA00023136"/>
    </source>
</evidence>